<keyword evidence="2" id="KW-0805">Transcription regulation</keyword>
<feature type="domain" description="HTH lacI-type" evidence="5">
    <location>
        <begin position="45"/>
        <end position="99"/>
    </location>
</feature>
<dbReference type="SMART" id="SM00354">
    <property type="entry name" value="HTH_LACI"/>
    <property type="match status" value="1"/>
</dbReference>
<gene>
    <name evidence="6" type="ORF">P0Y48_07930</name>
</gene>
<evidence type="ECO:0000256" key="2">
    <source>
        <dbReference type="ARBA" id="ARBA00023015"/>
    </source>
</evidence>
<dbReference type="AlphaFoldDB" id="A0AAJ6B1N1"/>
<dbReference type="CDD" id="cd01392">
    <property type="entry name" value="HTH_LacI"/>
    <property type="match status" value="1"/>
</dbReference>
<evidence type="ECO:0000313" key="7">
    <source>
        <dbReference type="Proteomes" id="UP001213972"/>
    </source>
</evidence>
<proteinExistence type="predicted"/>
<dbReference type="Proteomes" id="UP001213972">
    <property type="component" value="Chromosome"/>
</dbReference>
<evidence type="ECO:0000313" key="6">
    <source>
        <dbReference type="EMBL" id="WEK12408.1"/>
    </source>
</evidence>
<organism evidence="6 7">
    <name type="scientific">Candidatus Microbacterium phytovorans</name>
    <dbReference type="NCBI Taxonomy" id="3121374"/>
    <lineage>
        <taxon>Bacteria</taxon>
        <taxon>Bacillati</taxon>
        <taxon>Actinomycetota</taxon>
        <taxon>Actinomycetes</taxon>
        <taxon>Micrococcales</taxon>
        <taxon>Microbacteriaceae</taxon>
        <taxon>Microbacterium</taxon>
    </lineage>
</organism>
<evidence type="ECO:0000256" key="3">
    <source>
        <dbReference type="ARBA" id="ARBA00023125"/>
    </source>
</evidence>
<dbReference type="Gene3D" id="1.10.260.40">
    <property type="entry name" value="lambda repressor-like DNA-binding domains"/>
    <property type="match status" value="1"/>
</dbReference>
<dbReference type="GO" id="GO:0000976">
    <property type="term" value="F:transcription cis-regulatory region binding"/>
    <property type="evidence" value="ECO:0007669"/>
    <property type="project" value="TreeGrafter"/>
</dbReference>
<dbReference type="EMBL" id="CP119321">
    <property type="protein sequence ID" value="WEK12408.1"/>
    <property type="molecule type" value="Genomic_DNA"/>
</dbReference>
<protein>
    <submittedName>
        <fullName evidence="6">LacI family DNA-binding transcriptional regulator</fullName>
    </submittedName>
</protein>
<evidence type="ECO:0000256" key="1">
    <source>
        <dbReference type="ARBA" id="ARBA00022491"/>
    </source>
</evidence>
<sequence length="387" mass="41204">MGERGAPIHACVIILGIAVLHRLRVPAGVMSELDAGAPRGFRRPTRLVDLAQHAGVSTKTVSRVLNGEAYVAPAMREKVMAAVEELAYVGDAAATGLRTKRSGFIGLIIPDVRNGFFALLTRAIEERLAPTSPTLLLGDSDEEADQEERYLRTFRQQRVDGLIVLPSGAPSLPDAVSEIPTVIVDRTVPSVRKTADHVLAGNRRAAERLVGHLVTHHGLRQVALLAGNTAISNVRDRQSGYARVMNAAGLEHHVSAGHTTPDDAAAGALELFRTLTPPFGVFTTNNRMFWGAMAAIARLGLHIPRDVLVTTIDSIGEATVTGLKPTQGVVPVHTVAAKAMKLLAERTEDPTLPPRSVSVDIDIEFGTTCGCIPLTQAPLMMGPLPAS</sequence>
<dbReference type="Pfam" id="PF00356">
    <property type="entry name" value="LacI"/>
    <property type="match status" value="1"/>
</dbReference>
<dbReference type="InterPro" id="IPR028082">
    <property type="entry name" value="Peripla_BP_I"/>
</dbReference>
<accession>A0AAJ6B1N1</accession>
<dbReference type="PROSITE" id="PS50932">
    <property type="entry name" value="HTH_LACI_2"/>
    <property type="match status" value="1"/>
</dbReference>
<dbReference type="InterPro" id="IPR001761">
    <property type="entry name" value="Peripla_BP/Lac1_sug-bd_dom"/>
</dbReference>
<dbReference type="Pfam" id="PF00532">
    <property type="entry name" value="Peripla_BP_1"/>
    <property type="match status" value="1"/>
</dbReference>
<dbReference type="InterPro" id="IPR000843">
    <property type="entry name" value="HTH_LacI"/>
</dbReference>
<dbReference type="GO" id="GO:0003700">
    <property type="term" value="F:DNA-binding transcription factor activity"/>
    <property type="evidence" value="ECO:0007669"/>
    <property type="project" value="TreeGrafter"/>
</dbReference>
<dbReference type="SUPFAM" id="SSF47413">
    <property type="entry name" value="lambda repressor-like DNA-binding domains"/>
    <property type="match status" value="1"/>
</dbReference>
<dbReference type="CDD" id="cd06267">
    <property type="entry name" value="PBP1_LacI_sugar_binding-like"/>
    <property type="match status" value="1"/>
</dbReference>
<keyword evidence="3 6" id="KW-0238">DNA-binding</keyword>
<name>A0AAJ6B1N1_9MICO</name>
<dbReference type="Gene3D" id="3.40.50.2300">
    <property type="match status" value="2"/>
</dbReference>
<keyword evidence="4" id="KW-0804">Transcription</keyword>
<evidence type="ECO:0000259" key="5">
    <source>
        <dbReference type="PROSITE" id="PS50932"/>
    </source>
</evidence>
<evidence type="ECO:0000256" key="4">
    <source>
        <dbReference type="ARBA" id="ARBA00023163"/>
    </source>
</evidence>
<dbReference type="SUPFAM" id="SSF53822">
    <property type="entry name" value="Periplasmic binding protein-like I"/>
    <property type="match status" value="1"/>
</dbReference>
<keyword evidence="1" id="KW-0678">Repressor</keyword>
<reference evidence="6" key="1">
    <citation type="submission" date="2023-03" db="EMBL/GenBank/DDBJ databases">
        <title>Andean soil-derived lignocellulolytic bacterial consortium as a source of novel taxa and putative plastic-active enzymes.</title>
        <authorList>
            <person name="Diaz-Garcia L."/>
            <person name="Chuvochina M."/>
            <person name="Feuerriegel G."/>
            <person name="Bunk B."/>
            <person name="Sproer C."/>
            <person name="Streit W.R."/>
            <person name="Rodriguez L.M."/>
            <person name="Overmann J."/>
            <person name="Jimenez D.J."/>
        </authorList>
    </citation>
    <scope>NUCLEOTIDE SEQUENCE</scope>
    <source>
        <strain evidence="6">MAG 4610</strain>
    </source>
</reference>
<dbReference type="PANTHER" id="PTHR30146">
    <property type="entry name" value="LACI-RELATED TRANSCRIPTIONAL REPRESSOR"/>
    <property type="match status" value="1"/>
</dbReference>
<dbReference type="InterPro" id="IPR010982">
    <property type="entry name" value="Lambda_DNA-bd_dom_sf"/>
</dbReference>
<dbReference type="PANTHER" id="PTHR30146:SF148">
    <property type="entry name" value="HTH-TYPE TRANSCRIPTIONAL REPRESSOR PURR-RELATED"/>
    <property type="match status" value="1"/>
</dbReference>
<dbReference type="PROSITE" id="PS00356">
    <property type="entry name" value="HTH_LACI_1"/>
    <property type="match status" value="1"/>
</dbReference>